<evidence type="ECO:0000259" key="1">
    <source>
        <dbReference type="Pfam" id="PF04389"/>
    </source>
</evidence>
<dbReference type="Proteomes" id="UP000037953">
    <property type="component" value="Unassembled WGS sequence"/>
</dbReference>
<protein>
    <recommendedName>
        <fullName evidence="1">Peptidase M28 domain-containing protein</fullName>
    </recommendedName>
</protein>
<dbReference type="PATRIC" id="fig|253.9.peg.3757"/>
<dbReference type="GO" id="GO:0006508">
    <property type="term" value="P:proteolysis"/>
    <property type="evidence" value="ECO:0007669"/>
    <property type="project" value="InterPro"/>
</dbReference>
<evidence type="ECO:0000313" key="2">
    <source>
        <dbReference type="EMBL" id="KPE51429.1"/>
    </source>
</evidence>
<sequence length="328" mass="37563">MRVKNITKPAKRKLILLAGLFFLAVFFLFTSGKEDKPVKKSPVPADTEQVIKHLTALTQTPEFRNHKNINQLNAVADYIHQTFKMNSDSTGFQEYQVDGQIYKNVICSFGTENSKRIIIGAHYDVCGDQQGADDNATGVTALLELSRMFKGQKLTYRIDLVAYTLEEPPYFRTENMGSYIHAKYLKDNKIEVYGMASVEMIGYFKDEKRSQDFPVGVLSWIYGNKGDFITLVKKFSGAGPFVRNFIDHFKDSNQIKTETFPAPGFVKGVDFSDHLNYWKFDFPALMITDTSFFRNKNYHQTTDTLETLDIKRMTKVIDAIFLSIIHLK</sequence>
<dbReference type="AlphaFoldDB" id="A0A0N1KT92"/>
<accession>A0A0N1KT92</accession>
<dbReference type="InterPro" id="IPR007484">
    <property type="entry name" value="Peptidase_M28"/>
</dbReference>
<dbReference type="PANTHER" id="PTHR12147">
    <property type="entry name" value="METALLOPEPTIDASE M28 FAMILY MEMBER"/>
    <property type="match status" value="1"/>
</dbReference>
<reference evidence="2 3" key="1">
    <citation type="journal article" date="2015" name="Genom Data">
        <title>Draft genome sequence of a multidrug-resistant Chryseobacterium indologenes isolate from Malaysia.</title>
        <authorList>
            <person name="Yu C.Y."/>
            <person name="Ang G.Y."/>
            <person name="Cheng H.J."/>
            <person name="Cheong Y.M."/>
            <person name="Yin W.F."/>
            <person name="Chan K.G."/>
        </authorList>
    </citation>
    <scope>NUCLEOTIDE SEQUENCE [LARGE SCALE GENOMIC DNA]</scope>
    <source>
        <strain evidence="2 3">CI_885</strain>
    </source>
</reference>
<evidence type="ECO:0000313" key="3">
    <source>
        <dbReference type="Proteomes" id="UP000037953"/>
    </source>
</evidence>
<comment type="caution">
    <text evidence="2">The sequence shown here is derived from an EMBL/GenBank/DDBJ whole genome shotgun (WGS) entry which is preliminary data.</text>
</comment>
<organism evidence="2 3">
    <name type="scientific">Chryseobacterium indologenes</name>
    <name type="common">Flavobacterium indologenes</name>
    <dbReference type="NCBI Taxonomy" id="253"/>
    <lineage>
        <taxon>Bacteria</taxon>
        <taxon>Pseudomonadati</taxon>
        <taxon>Bacteroidota</taxon>
        <taxon>Flavobacteriia</taxon>
        <taxon>Flavobacteriales</taxon>
        <taxon>Weeksellaceae</taxon>
        <taxon>Chryseobacterium group</taxon>
        <taxon>Chryseobacterium</taxon>
    </lineage>
</organism>
<dbReference type="PANTHER" id="PTHR12147:SF26">
    <property type="entry name" value="PEPTIDASE M28 DOMAIN-CONTAINING PROTEIN"/>
    <property type="match status" value="1"/>
</dbReference>
<proteinExistence type="predicted"/>
<dbReference type="InterPro" id="IPR045175">
    <property type="entry name" value="M28_fam"/>
</dbReference>
<dbReference type="EMBL" id="LJOD01000005">
    <property type="protein sequence ID" value="KPE51429.1"/>
    <property type="molecule type" value="Genomic_DNA"/>
</dbReference>
<dbReference type="Pfam" id="PF04389">
    <property type="entry name" value="Peptidase_M28"/>
    <property type="match status" value="1"/>
</dbReference>
<dbReference type="OrthoDB" id="9789219at2"/>
<dbReference type="RefSeq" id="WP_062698775.1">
    <property type="nucleotide sequence ID" value="NZ_LJOD01000005.1"/>
</dbReference>
<dbReference type="SUPFAM" id="SSF53187">
    <property type="entry name" value="Zn-dependent exopeptidases"/>
    <property type="match status" value="1"/>
</dbReference>
<dbReference type="Gene3D" id="3.40.630.10">
    <property type="entry name" value="Zn peptidases"/>
    <property type="match status" value="1"/>
</dbReference>
<feature type="domain" description="Peptidase M28" evidence="1">
    <location>
        <begin position="104"/>
        <end position="320"/>
    </location>
</feature>
<name>A0A0N1KT92_CHRID</name>
<reference evidence="3" key="2">
    <citation type="submission" date="2015-09" db="EMBL/GenBank/DDBJ databases">
        <title>Draft genome sequence of a multidrug-resistant Chryseobacterium indologenes isolate from Malaysia.</title>
        <authorList>
            <person name="Yu C.Y."/>
            <person name="Ang G.Y."/>
            <person name="Chan K.-G."/>
        </authorList>
    </citation>
    <scope>NUCLEOTIDE SEQUENCE [LARGE SCALE GENOMIC DNA]</scope>
    <source>
        <strain evidence="3">CI_885</strain>
    </source>
</reference>
<gene>
    <name evidence="2" type="ORF">AOB46_09815</name>
</gene>
<dbReference type="GO" id="GO:0008235">
    <property type="term" value="F:metalloexopeptidase activity"/>
    <property type="evidence" value="ECO:0007669"/>
    <property type="project" value="InterPro"/>
</dbReference>